<evidence type="ECO:0000259" key="4">
    <source>
        <dbReference type="PROSITE" id="PS51755"/>
    </source>
</evidence>
<feature type="DNA-binding region" description="OmpR/PhoB-type" evidence="2">
    <location>
        <begin position="190"/>
        <end position="287"/>
    </location>
</feature>
<accession>A0A1T5DQ42</accession>
<evidence type="ECO:0000256" key="1">
    <source>
        <dbReference type="ARBA" id="ARBA00023125"/>
    </source>
</evidence>
<dbReference type="Pfam" id="PF00486">
    <property type="entry name" value="Trans_reg_C"/>
    <property type="match status" value="1"/>
</dbReference>
<protein>
    <submittedName>
        <fullName evidence="5">Transcriptional regulatory protein, C terminal</fullName>
    </submittedName>
</protein>
<keyword evidence="3" id="KW-1133">Transmembrane helix</keyword>
<feature type="transmembrane region" description="Helical" evidence="3">
    <location>
        <begin position="154"/>
        <end position="175"/>
    </location>
</feature>
<dbReference type="GO" id="GO:0000160">
    <property type="term" value="P:phosphorelay signal transduction system"/>
    <property type="evidence" value="ECO:0007669"/>
    <property type="project" value="InterPro"/>
</dbReference>
<sequence>MSTKKIYVYCTILAIFLFGYFFSASDTAPDEFSQHTKIALRAVGHHLLLADNDSTTVVLPIIELSKYNYLLSFEHEFSFLPNDLVRIVKERFNKAKLPDYYRVSVIQKSDDEVAYSYEISADEEKTIIPCSGRRFLKNQYAIEVLFLDKRTSYVYTQGFLYLLLLLLVLFLFELIKRKKTTPAKLQKPHENYMQIGSLKFYPEENKLVKEEQEIRLSKKECELLSIFISKPNEIIKRDELIKRVWEDNGVIVGRSLDTFISKLRKKLKIDGSIKLTNIHGVGYKLEV</sequence>
<reference evidence="6" key="1">
    <citation type="submission" date="2017-02" db="EMBL/GenBank/DDBJ databases">
        <authorList>
            <person name="Varghese N."/>
            <person name="Submissions S."/>
        </authorList>
    </citation>
    <scope>NUCLEOTIDE SEQUENCE [LARGE SCALE GENOMIC DNA]</scope>
    <source>
        <strain evidence="6">DSM 23546</strain>
    </source>
</reference>
<evidence type="ECO:0000313" key="6">
    <source>
        <dbReference type="Proteomes" id="UP000190339"/>
    </source>
</evidence>
<name>A0A1T5DQ42_9FLAO</name>
<dbReference type="RefSeq" id="WP_234999755.1">
    <property type="nucleotide sequence ID" value="NZ_FUYL01000010.1"/>
</dbReference>
<dbReference type="SUPFAM" id="SSF46894">
    <property type="entry name" value="C-terminal effector domain of the bipartite response regulators"/>
    <property type="match status" value="1"/>
</dbReference>
<keyword evidence="3" id="KW-0472">Membrane</keyword>
<dbReference type="CDD" id="cd00383">
    <property type="entry name" value="trans_reg_C"/>
    <property type="match status" value="1"/>
</dbReference>
<dbReference type="InterPro" id="IPR001867">
    <property type="entry name" value="OmpR/PhoB-type_DNA-bd"/>
</dbReference>
<dbReference type="AlphaFoldDB" id="A0A1T5DQ42"/>
<proteinExistence type="predicted"/>
<dbReference type="InterPro" id="IPR036388">
    <property type="entry name" value="WH-like_DNA-bd_sf"/>
</dbReference>
<evidence type="ECO:0000313" key="5">
    <source>
        <dbReference type="EMBL" id="SKB73794.1"/>
    </source>
</evidence>
<dbReference type="EMBL" id="FUYL01000010">
    <property type="protein sequence ID" value="SKB73794.1"/>
    <property type="molecule type" value="Genomic_DNA"/>
</dbReference>
<feature type="transmembrane region" description="Helical" evidence="3">
    <location>
        <begin position="7"/>
        <end position="24"/>
    </location>
</feature>
<keyword evidence="6" id="KW-1185">Reference proteome</keyword>
<dbReference type="Proteomes" id="UP000190339">
    <property type="component" value="Unassembled WGS sequence"/>
</dbReference>
<keyword evidence="1 2" id="KW-0238">DNA-binding</keyword>
<gene>
    <name evidence="5" type="ORF">SAMN05660866_03042</name>
</gene>
<evidence type="ECO:0000256" key="2">
    <source>
        <dbReference type="PROSITE-ProRule" id="PRU01091"/>
    </source>
</evidence>
<dbReference type="InterPro" id="IPR016032">
    <property type="entry name" value="Sig_transdc_resp-reg_C-effctor"/>
</dbReference>
<feature type="domain" description="OmpR/PhoB-type" evidence="4">
    <location>
        <begin position="190"/>
        <end position="287"/>
    </location>
</feature>
<dbReference type="GO" id="GO:0006355">
    <property type="term" value="P:regulation of DNA-templated transcription"/>
    <property type="evidence" value="ECO:0007669"/>
    <property type="project" value="InterPro"/>
</dbReference>
<dbReference type="STRING" id="561365.SAMN05660866_03042"/>
<organism evidence="5 6">
    <name type="scientific">Maribacter arcticus</name>
    <dbReference type="NCBI Taxonomy" id="561365"/>
    <lineage>
        <taxon>Bacteria</taxon>
        <taxon>Pseudomonadati</taxon>
        <taxon>Bacteroidota</taxon>
        <taxon>Flavobacteriia</taxon>
        <taxon>Flavobacteriales</taxon>
        <taxon>Flavobacteriaceae</taxon>
        <taxon>Maribacter</taxon>
    </lineage>
</organism>
<evidence type="ECO:0000256" key="3">
    <source>
        <dbReference type="SAM" id="Phobius"/>
    </source>
</evidence>
<dbReference type="PROSITE" id="PS51755">
    <property type="entry name" value="OMPR_PHOB"/>
    <property type="match status" value="1"/>
</dbReference>
<dbReference type="SMART" id="SM00862">
    <property type="entry name" value="Trans_reg_C"/>
    <property type="match status" value="1"/>
</dbReference>
<dbReference type="Gene3D" id="1.10.10.10">
    <property type="entry name" value="Winged helix-like DNA-binding domain superfamily/Winged helix DNA-binding domain"/>
    <property type="match status" value="1"/>
</dbReference>
<keyword evidence="3" id="KW-0812">Transmembrane</keyword>
<dbReference type="GO" id="GO:0003677">
    <property type="term" value="F:DNA binding"/>
    <property type="evidence" value="ECO:0007669"/>
    <property type="project" value="UniProtKB-UniRule"/>
</dbReference>